<accession>A0AAW1LXI3</accession>
<sequence>MIKRINEYYPMKYHWLGNTINSIGTLKYDETLSEENMYNIYANYNLYNKEAAEIFTLVLARTGKGLSKLKTEIQNAYRDYCRKAEAAIGNGEGLRLAHCGLWGLLSVKVVLLLEEPGGVLPAAETARQHADQRVLEGLPEVPVEVGVDDRVQGGIEVTDPE</sequence>
<organism evidence="1 2">
    <name type="scientific">Popillia japonica</name>
    <name type="common">Japanese beetle</name>
    <dbReference type="NCBI Taxonomy" id="7064"/>
    <lineage>
        <taxon>Eukaryota</taxon>
        <taxon>Metazoa</taxon>
        <taxon>Ecdysozoa</taxon>
        <taxon>Arthropoda</taxon>
        <taxon>Hexapoda</taxon>
        <taxon>Insecta</taxon>
        <taxon>Pterygota</taxon>
        <taxon>Neoptera</taxon>
        <taxon>Endopterygota</taxon>
        <taxon>Coleoptera</taxon>
        <taxon>Polyphaga</taxon>
        <taxon>Scarabaeiformia</taxon>
        <taxon>Scarabaeidae</taxon>
        <taxon>Rutelinae</taxon>
        <taxon>Popillia</taxon>
    </lineage>
</organism>
<dbReference type="EMBL" id="JASPKY010000069">
    <property type="protein sequence ID" value="KAK9739960.1"/>
    <property type="molecule type" value="Genomic_DNA"/>
</dbReference>
<comment type="caution">
    <text evidence="1">The sequence shown here is derived from an EMBL/GenBank/DDBJ whole genome shotgun (WGS) entry which is preliminary data.</text>
</comment>
<reference evidence="1 2" key="1">
    <citation type="journal article" date="2024" name="BMC Genomics">
        <title>De novo assembly and annotation of Popillia japonica's genome with initial clues to its potential as an invasive pest.</title>
        <authorList>
            <person name="Cucini C."/>
            <person name="Boschi S."/>
            <person name="Funari R."/>
            <person name="Cardaioli E."/>
            <person name="Iannotti N."/>
            <person name="Marturano G."/>
            <person name="Paoli F."/>
            <person name="Bruttini M."/>
            <person name="Carapelli A."/>
            <person name="Frati F."/>
            <person name="Nardi F."/>
        </authorList>
    </citation>
    <scope>NUCLEOTIDE SEQUENCE [LARGE SCALE GENOMIC DNA]</scope>
    <source>
        <strain evidence="1">DMR45628</strain>
    </source>
</reference>
<name>A0AAW1LXI3_POPJA</name>
<proteinExistence type="predicted"/>
<keyword evidence="2" id="KW-1185">Reference proteome</keyword>
<protein>
    <submittedName>
        <fullName evidence="1">Uncharacterized protein</fullName>
    </submittedName>
</protein>
<dbReference type="Proteomes" id="UP001458880">
    <property type="component" value="Unassembled WGS sequence"/>
</dbReference>
<dbReference type="AlphaFoldDB" id="A0AAW1LXI3"/>
<gene>
    <name evidence="1" type="ORF">QE152_g8582</name>
</gene>
<evidence type="ECO:0000313" key="1">
    <source>
        <dbReference type="EMBL" id="KAK9739960.1"/>
    </source>
</evidence>
<evidence type="ECO:0000313" key="2">
    <source>
        <dbReference type="Proteomes" id="UP001458880"/>
    </source>
</evidence>